<accession>A0A317WEK8</accession>
<proteinExistence type="predicted"/>
<evidence type="ECO:0000313" key="2">
    <source>
        <dbReference type="Proteomes" id="UP000247233"/>
    </source>
</evidence>
<keyword evidence="2" id="KW-1185">Reference proteome</keyword>
<comment type="caution">
    <text evidence="1">The sequence shown here is derived from an EMBL/GenBank/DDBJ whole genome shotgun (WGS) entry which is preliminary data.</text>
</comment>
<organism evidence="1 2">
    <name type="scientific">Aspergillus heteromorphus CBS 117.55</name>
    <dbReference type="NCBI Taxonomy" id="1448321"/>
    <lineage>
        <taxon>Eukaryota</taxon>
        <taxon>Fungi</taxon>
        <taxon>Dikarya</taxon>
        <taxon>Ascomycota</taxon>
        <taxon>Pezizomycotina</taxon>
        <taxon>Eurotiomycetes</taxon>
        <taxon>Eurotiomycetidae</taxon>
        <taxon>Eurotiales</taxon>
        <taxon>Aspergillaceae</taxon>
        <taxon>Aspergillus</taxon>
        <taxon>Aspergillus subgen. Circumdati</taxon>
    </lineage>
</organism>
<reference evidence="1 2" key="1">
    <citation type="submission" date="2016-12" db="EMBL/GenBank/DDBJ databases">
        <title>The genomes of Aspergillus section Nigri reveals drivers in fungal speciation.</title>
        <authorList>
            <consortium name="DOE Joint Genome Institute"/>
            <person name="Vesth T.C."/>
            <person name="Nybo J."/>
            <person name="Theobald S."/>
            <person name="Brandl J."/>
            <person name="Frisvad J.C."/>
            <person name="Nielsen K.F."/>
            <person name="Lyhne E.K."/>
            <person name="Kogle M.E."/>
            <person name="Kuo A."/>
            <person name="Riley R."/>
            <person name="Clum A."/>
            <person name="Nolan M."/>
            <person name="Lipzen A."/>
            <person name="Salamov A."/>
            <person name="Henrissat B."/>
            <person name="Wiebenga A."/>
            <person name="De Vries R.P."/>
            <person name="Grigoriev I.V."/>
            <person name="Mortensen U.H."/>
            <person name="Andersen M.R."/>
            <person name="Baker S.E."/>
        </authorList>
    </citation>
    <scope>NUCLEOTIDE SEQUENCE [LARGE SCALE GENOMIC DNA]</scope>
    <source>
        <strain evidence="1 2">CBS 117.55</strain>
    </source>
</reference>
<dbReference type="OrthoDB" id="5416084at2759"/>
<gene>
    <name evidence="1" type="ORF">BO70DRAFT_361568</name>
</gene>
<dbReference type="RefSeq" id="XP_025399891.1">
    <property type="nucleotide sequence ID" value="XM_025543076.1"/>
</dbReference>
<dbReference type="Proteomes" id="UP000247233">
    <property type="component" value="Unassembled WGS sequence"/>
</dbReference>
<evidence type="ECO:0000313" key="1">
    <source>
        <dbReference type="EMBL" id="PWY83448.1"/>
    </source>
</evidence>
<protein>
    <submittedName>
        <fullName evidence="1">Uncharacterized protein</fullName>
    </submittedName>
</protein>
<dbReference type="GeneID" id="37065313"/>
<name>A0A317WEK8_9EURO</name>
<dbReference type="EMBL" id="MSFL01000010">
    <property type="protein sequence ID" value="PWY83448.1"/>
    <property type="molecule type" value="Genomic_DNA"/>
</dbReference>
<dbReference type="VEuPathDB" id="FungiDB:BO70DRAFT_361568"/>
<dbReference type="AlphaFoldDB" id="A0A317WEK8"/>
<sequence length="134" mass="15889">MTSWQNPLYVWVRDFLSLKTLPLHGNVIVQRDEEELVPRGAADGRYRLYLERSLEGYRKERSLREVYLQCGWRVDADGEMQQGQGGRVWESLEEARKVAGGGFQPREFEIRRQEWFDRLWPEDAREKCSGCLEH</sequence>